<dbReference type="PANTHER" id="PTHR36842">
    <property type="entry name" value="PROTEIN TOLB HOMOLOG"/>
    <property type="match status" value="1"/>
</dbReference>
<dbReference type="InterPro" id="IPR011042">
    <property type="entry name" value="6-blade_b-propeller_TolB-like"/>
</dbReference>
<comment type="similarity">
    <text evidence="1">Belongs to the TolB family.</text>
</comment>
<sequence length="353" mass="39566">MSSMKRIVLILLAWVMLGSGWAALAAPADRPWLVFGQRQGDRRTIYLAERDGSGLQTVATGKDLLVSLQGKHFLYVDGQKLYEYFPATKSSRLVRQFTEAKIIIQVISDEPDQAIVAGLNEYQTNWYILEFSDGSLRKIDNPAKNAGGSGGFPSPDQSAVAIVKSAFMDFRYGLTLKQNKKADWNLPANLTVLPDLRWSPDSKWLALYAKPFDSNLDGLYSLYVLDVAKRQLKLVQEKSFAVLFFNLLQAGPFTPDWSSDSKTLLYSYQPYGTSGRTGIYQYQVETGQKTALVQGDGRNEAPLWAPDDRSIAFISTRDTGEEQLYVMDNRGGAIRRISPAQGTTEWAKWYQPK</sequence>
<evidence type="ECO:0000256" key="1">
    <source>
        <dbReference type="ARBA" id="ARBA00009820"/>
    </source>
</evidence>
<dbReference type="InterPro" id="IPR011659">
    <property type="entry name" value="WD40"/>
</dbReference>
<comment type="caution">
    <text evidence="2">The sequence shown here is derived from an EMBL/GenBank/DDBJ whole genome shotgun (WGS) entry which is preliminary data.</text>
</comment>
<dbReference type="EMBL" id="SLUN01000014">
    <property type="protein sequence ID" value="TCL67361.1"/>
    <property type="molecule type" value="Genomic_DNA"/>
</dbReference>
<protein>
    <submittedName>
        <fullName evidence="2">WD40 repeat protein</fullName>
    </submittedName>
</protein>
<evidence type="ECO:0000313" key="3">
    <source>
        <dbReference type="Proteomes" id="UP000295008"/>
    </source>
</evidence>
<dbReference type="Proteomes" id="UP000295008">
    <property type="component" value="Unassembled WGS sequence"/>
</dbReference>
<dbReference type="PANTHER" id="PTHR36842:SF1">
    <property type="entry name" value="PROTEIN TOLB"/>
    <property type="match status" value="1"/>
</dbReference>
<dbReference type="Pfam" id="PF07676">
    <property type="entry name" value="PD40"/>
    <property type="match status" value="2"/>
</dbReference>
<reference evidence="2 3" key="1">
    <citation type="submission" date="2019-03" db="EMBL/GenBank/DDBJ databases">
        <title>Genomic Encyclopedia of Type Strains, Phase IV (KMG-IV): sequencing the most valuable type-strain genomes for metagenomic binning, comparative biology and taxonomic classification.</title>
        <authorList>
            <person name="Goeker M."/>
        </authorList>
    </citation>
    <scope>NUCLEOTIDE SEQUENCE [LARGE SCALE GENOMIC DNA]</scope>
    <source>
        <strain evidence="2 3">LX-B</strain>
    </source>
</reference>
<proteinExistence type="inferred from homology"/>
<keyword evidence="3" id="KW-1185">Reference proteome</keyword>
<gene>
    <name evidence="2" type="ORF">EDC14_101450</name>
</gene>
<accession>A0A4R1RM68</accession>
<dbReference type="Gene3D" id="2.120.10.30">
    <property type="entry name" value="TolB, C-terminal domain"/>
    <property type="match status" value="1"/>
</dbReference>
<name>A0A4R1RM68_HYDET</name>
<evidence type="ECO:0000313" key="2">
    <source>
        <dbReference type="EMBL" id="TCL67361.1"/>
    </source>
</evidence>
<dbReference type="SUPFAM" id="SSF82171">
    <property type="entry name" value="DPP6 N-terminal domain-like"/>
    <property type="match status" value="1"/>
</dbReference>
<organism evidence="2 3">
    <name type="scientific">Hydrogenispora ethanolica</name>
    <dbReference type="NCBI Taxonomy" id="1082276"/>
    <lineage>
        <taxon>Bacteria</taxon>
        <taxon>Bacillati</taxon>
        <taxon>Bacillota</taxon>
        <taxon>Hydrogenispora</taxon>
    </lineage>
</organism>
<dbReference type="AlphaFoldDB" id="A0A4R1RM68"/>